<dbReference type="InterPro" id="IPR050357">
    <property type="entry name" value="Arrestin_domain-protein"/>
</dbReference>
<dbReference type="AlphaFoldDB" id="A0AAD4QWZ2"/>
<dbReference type="InterPro" id="IPR014752">
    <property type="entry name" value="Arrestin-like_C"/>
</dbReference>
<keyword evidence="5" id="KW-1185">Reference proteome</keyword>
<comment type="caution">
    <text evidence="4">The sequence shown here is derived from an EMBL/GenBank/DDBJ whole genome shotgun (WGS) entry which is preliminary data.</text>
</comment>
<dbReference type="InterPro" id="IPR011021">
    <property type="entry name" value="Arrestin-like_N"/>
</dbReference>
<organism evidence="4 5">
    <name type="scientific">Ditylenchus destructor</name>
    <dbReference type="NCBI Taxonomy" id="166010"/>
    <lineage>
        <taxon>Eukaryota</taxon>
        <taxon>Metazoa</taxon>
        <taxon>Ecdysozoa</taxon>
        <taxon>Nematoda</taxon>
        <taxon>Chromadorea</taxon>
        <taxon>Rhabditida</taxon>
        <taxon>Tylenchina</taxon>
        <taxon>Tylenchomorpha</taxon>
        <taxon>Sphaerularioidea</taxon>
        <taxon>Anguinidae</taxon>
        <taxon>Anguininae</taxon>
        <taxon>Ditylenchus</taxon>
    </lineage>
</organism>
<evidence type="ECO:0000259" key="3">
    <source>
        <dbReference type="Pfam" id="PF00339"/>
    </source>
</evidence>
<evidence type="ECO:0000313" key="5">
    <source>
        <dbReference type="Proteomes" id="UP001201812"/>
    </source>
</evidence>
<reference evidence="4" key="1">
    <citation type="submission" date="2022-01" db="EMBL/GenBank/DDBJ databases">
        <title>Genome Sequence Resource for Two Populations of Ditylenchus destructor, the Migratory Endoparasitic Phytonematode.</title>
        <authorList>
            <person name="Zhang H."/>
            <person name="Lin R."/>
            <person name="Xie B."/>
        </authorList>
    </citation>
    <scope>NUCLEOTIDE SEQUENCE</scope>
    <source>
        <strain evidence="4">BazhouSP</strain>
    </source>
</reference>
<protein>
    <submittedName>
        <fullName evidence="4">Arrestin domain-containing protein 17</fullName>
    </submittedName>
</protein>
<dbReference type="EMBL" id="JAKKPZ010000477">
    <property type="protein sequence ID" value="KAI1694708.1"/>
    <property type="molecule type" value="Genomic_DNA"/>
</dbReference>
<dbReference type="PANTHER" id="PTHR11188:SF176">
    <property type="entry name" value="ARRESTIN DOMAIN-CONTAINING PROTEIN 1"/>
    <property type="match status" value="1"/>
</dbReference>
<feature type="domain" description="Arrestin-like N-terminal" evidence="3">
    <location>
        <begin position="5"/>
        <end position="148"/>
    </location>
</feature>
<dbReference type="GO" id="GO:0005737">
    <property type="term" value="C:cytoplasm"/>
    <property type="evidence" value="ECO:0007669"/>
    <property type="project" value="TreeGrafter"/>
</dbReference>
<feature type="region of interest" description="Disordered" evidence="2">
    <location>
        <begin position="179"/>
        <end position="200"/>
    </location>
</feature>
<evidence type="ECO:0000313" key="4">
    <source>
        <dbReference type="EMBL" id="KAI1694708.1"/>
    </source>
</evidence>
<evidence type="ECO:0000256" key="1">
    <source>
        <dbReference type="ARBA" id="ARBA00005298"/>
    </source>
</evidence>
<evidence type="ECO:0000256" key="2">
    <source>
        <dbReference type="SAM" id="MobiDB-lite"/>
    </source>
</evidence>
<comment type="similarity">
    <text evidence="1">Belongs to the arrestin family.</text>
</comment>
<name>A0AAD4QWZ2_9BILA</name>
<dbReference type="SUPFAM" id="SSF81296">
    <property type="entry name" value="E set domains"/>
    <property type="match status" value="1"/>
</dbReference>
<dbReference type="PANTHER" id="PTHR11188">
    <property type="entry name" value="ARRESTIN DOMAIN CONTAINING PROTEIN"/>
    <property type="match status" value="1"/>
</dbReference>
<sequence>MESFLVQLESTTEVFIPGQTVNGKVLIDLKEQISARSITLCVVGKARTSWDKPRSRAELNSITQGNYIPRRSHTLTDSIPYTAEVIYLGLHFNLCQPEDKVLSPGVHAFPFTFTLPAHCPPSFEGTIGYIRYYCDARIDRSWKFDKNGIIRNIVSDSLPVLIGTIPVQSKGPFKDEKVPFQDCLEPPTPSAPQPDTPPGSMPTFAIGPPPSYAESVFDCGTLKNEENAEEKSENEYTPRYIFLSKL</sequence>
<dbReference type="InterPro" id="IPR014756">
    <property type="entry name" value="Ig_E-set"/>
</dbReference>
<dbReference type="Pfam" id="PF00339">
    <property type="entry name" value="Arrestin_N"/>
    <property type="match status" value="1"/>
</dbReference>
<dbReference type="GO" id="GO:0015031">
    <property type="term" value="P:protein transport"/>
    <property type="evidence" value="ECO:0007669"/>
    <property type="project" value="TreeGrafter"/>
</dbReference>
<accession>A0AAD4QWZ2</accession>
<feature type="compositionally biased region" description="Pro residues" evidence="2">
    <location>
        <begin position="186"/>
        <end position="200"/>
    </location>
</feature>
<dbReference type="Gene3D" id="2.60.40.640">
    <property type="match status" value="1"/>
</dbReference>
<proteinExistence type="inferred from homology"/>
<dbReference type="Proteomes" id="UP001201812">
    <property type="component" value="Unassembled WGS sequence"/>
</dbReference>
<gene>
    <name evidence="4" type="ORF">DdX_19967</name>
</gene>